<dbReference type="CDD" id="cd00693">
    <property type="entry name" value="secretory_peroxidase"/>
    <property type="match status" value="1"/>
</dbReference>
<keyword evidence="4" id="KW-0575">Peroxidase</keyword>
<feature type="binding site" evidence="14">
    <location>
        <position position="216"/>
    </location>
    <ligand>
        <name>Ca(2+)</name>
        <dbReference type="ChEBI" id="CHEBI:29108"/>
        <label>1</label>
    </ligand>
</feature>
<evidence type="ECO:0000256" key="13">
    <source>
        <dbReference type="PIRSR" id="PIRSR600823-2"/>
    </source>
</evidence>
<dbReference type="FunFam" id="1.10.420.10:FF:000006">
    <property type="entry name" value="Peroxidase"/>
    <property type="match status" value="1"/>
</dbReference>
<gene>
    <name evidence="20" type="ORF">AXG93_1847s1510</name>
</gene>
<feature type="binding site" evidence="14">
    <location>
        <position position="181"/>
    </location>
    <ligand>
        <name>Ca(2+)</name>
        <dbReference type="ChEBI" id="CHEBI:29108"/>
        <label>1</label>
    </ligand>
</feature>
<sequence length="481" mass="52009">MRVAGGPANRRRAEDFPVQSRADHTPPTSPETLTPLEGSKAFKLCSGARTVTARDRVETRIRSAAPAPDVECDTCKLRQLLLLLLLLRMGRVAALVSVFVALALCEAGLSVAFGGDLQYAPNYGVELSALERQVPVRDGLAWGYYAKSCPKAEDIVAQRVAVFLKKDVGVSPGLLRLIFHDCFVQVPPEVVVVSWVRMLGSCSEFVLNFEWGCDGSILLRLESGTELDDPANRSIRQVALDLVDDAKAALEKVCPGVVTCADIVVMAGRESVKQVGGPAFNVPLGRRDSFTFSNDTSDLPPPTATFQAQLDLYATKNLDLADLVALSGAHTLGDAGCGAFQNRLRPTVDPKLNKVYAKYLTNLCPTNGATARTGLDFFSPTKFDNVYYKNFATGGALLTSDQELDQNKQALGLVRLYASNQSAFFNQFLWSYIKMSQIVSSPPNTGEVRRKCSVNNGGKSSASSSIEPEIISMVTDGRVDI</sequence>
<keyword evidence="5" id="KW-0349">Heme</keyword>
<evidence type="ECO:0000313" key="20">
    <source>
        <dbReference type="EMBL" id="OAE19686.1"/>
    </source>
</evidence>
<dbReference type="PANTHER" id="PTHR31517">
    <property type="match status" value="1"/>
</dbReference>
<keyword evidence="10 16" id="KW-1015">Disulfide bond</keyword>
<evidence type="ECO:0000256" key="16">
    <source>
        <dbReference type="PIRSR" id="PIRSR600823-5"/>
    </source>
</evidence>
<keyword evidence="18" id="KW-0472">Membrane</keyword>
<feature type="binding site" evidence="14">
    <location>
        <position position="214"/>
    </location>
    <ligand>
        <name>Ca(2+)</name>
        <dbReference type="ChEBI" id="CHEBI:29108"/>
        <label>1</label>
    </ligand>
</feature>
<dbReference type="PRINTS" id="PR00458">
    <property type="entry name" value="PEROXIDASE"/>
</dbReference>
<evidence type="ECO:0000256" key="12">
    <source>
        <dbReference type="PIRSR" id="PIRSR600823-1"/>
    </source>
</evidence>
<comment type="similarity">
    <text evidence="2">Belongs to the peroxidase family. Ascorbate peroxidase subfamily.</text>
</comment>
<dbReference type="Gene3D" id="1.10.520.10">
    <property type="match status" value="1"/>
</dbReference>
<dbReference type="PROSITE" id="PS00435">
    <property type="entry name" value="PEROXIDASE_1"/>
    <property type="match status" value="1"/>
</dbReference>
<dbReference type="PROSITE" id="PS50873">
    <property type="entry name" value="PEROXIDASE_4"/>
    <property type="match status" value="1"/>
</dbReference>
<feature type="binding site" evidence="14">
    <location>
        <position position="331"/>
    </location>
    <ligand>
        <name>Ca(2+)</name>
        <dbReference type="ChEBI" id="CHEBI:29108"/>
        <label>2</label>
    </ligand>
</feature>
<keyword evidence="6 14" id="KW-0479">Metal-binding</keyword>
<dbReference type="Pfam" id="PF00141">
    <property type="entry name" value="peroxidase"/>
    <property type="match status" value="1"/>
</dbReference>
<feature type="disulfide bond" evidence="16">
    <location>
        <begin position="182"/>
        <end position="213"/>
    </location>
</feature>
<feature type="binding site" evidence="13">
    <location>
        <position position="300"/>
    </location>
    <ligand>
        <name>substrate</name>
    </ligand>
</feature>
<evidence type="ECO:0000256" key="2">
    <source>
        <dbReference type="ARBA" id="ARBA00006873"/>
    </source>
</evidence>
<evidence type="ECO:0000259" key="19">
    <source>
        <dbReference type="PROSITE" id="PS50873"/>
    </source>
</evidence>
<name>A0A176VIS0_MARPO</name>
<feature type="region of interest" description="Disordered" evidence="17">
    <location>
        <begin position="1"/>
        <end position="35"/>
    </location>
</feature>
<keyword evidence="8" id="KW-0560">Oxidoreductase</keyword>
<dbReference type="GO" id="GO:0042744">
    <property type="term" value="P:hydrogen peroxide catabolic process"/>
    <property type="evidence" value="ECO:0007669"/>
    <property type="project" value="InterPro"/>
</dbReference>
<feature type="binding site" description="axial binding residue" evidence="14">
    <location>
        <position position="330"/>
    </location>
    <ligand>
        <name>heme b</name>
        <dbReference type="ChEBI" id="CHEBI:60344"/>
    </ligand>
    <ligandPart>
        <name>Fe</name>
        <dbReference type="ChEBI" id="CHEBI:18248"/>
    </ligandPart>
</feature>
<keyword evidence="18" id="KW-1133">Transmembrane helix</keyword>
<feature type="binding site" evidence="14">
    <location>
        <position position="226"/>
    </location>
    <ligand>
        <name>Ca(2+)</name>
        <dbReference type="ChEBI" id="CHEBI:29108"/>
        <label>1</label>
    </ligand>
</feature>
<feature type="domain" description="Plant heme peroxidase family profile" evidence="19">
    <location>
        <begin position="139"/>
        <end position="456"/>
    </location>
</feature>
<dbReference type="PRINTS" id="PR00461">
    <property type="entry name" value="PLPEROXIDASE"/>
</dbReference>
<evidence type="ECO:0000256" key="8">
    <source>
        <dbReference type="ARBA" id="ARBA00023002"/>
    </source>
</evidence>
<feature type="active site" description="Proton acceptor" evidence="12">
    <location>
        <position position="180"/>
    </location>
</feature>
<evidence type="ECO:0000256" key="17">
    <source>
        <dbReference type="SAM" id="MobiDB-lite"/>
    </source>
</evidence>
<dbReference type="GO" id="GO:0140825">
    <property type="term" value="F:lactoperoxidase activity"/>
    <property type="evidence" value="ECO:0007669"/>
    <property type="project" value="UniProtKB-EC"/>
</dbReference>
<evidence type="ECO:0000256" key="3">
    <source>
        <dbReference type="ARBA" id="ARBA00012313"/>
    </source>
</evidence>
<feature type="disulfide bond" evidence="16">
    <location>
        <begin position="260"/>
        <end position="452"/>
    </location>
</feature>
<dbReference type="Gene3D" id="1.10.420.10">
    <property type="entry name" value="Peroxidase, domain 2"/>
    <property type="match status" value="1"/>
</dbReference>
<reference evidence="20" key="1">
    <citation type="submission" date="2016-03" db="EMBL/GenBank/DDBJ databases">
        <title>Mechanisms controlling the formation of the plant cell surface in tip-growing cells are functionally conserved among land plants.</title>
        <authorList>
            <person name="Honkanen S."/>
            <person name="Jones V.A."/>
            <person name="Morieri G."/>
            <person name="Champion C."/>
            <person name="Hetherington A.J."/>
            <person name="Kelly S."/>
            <person name="Saint-Marcoux D."/>
            <person name="Proust H."/>
            <person name="Prescott H."/>
            <person name="Dolan L."/>
        </authorList>
    </citation>
    <scope>NUCLEOTIDE SEQUENCE [LARGE SCALE GENOMIC DNA]</scope>
    <source>
        <tissue evidence="20">Whole gametophyte</tissue>
    </source>
</reference>
<keyword evidence="9 14" id="KW-0408">Iron</keyword>
<evidence type="ECO:0000256" key="15">
    <source>
        <dbReference type="PIRSR" id="PIRSR600823-4"/>
    </source>
</evidence>
<dbReference type="EC" id="1.11.1.7" evidence="3"/>
<dbReference type="AlphaFoldDB" id="A0A176VIS0"/>
<accession>A0A176VIS0</accession>
<keyword evidence="7 14" id="KW-0106">Calcium</keyword>
<evidence type="ECO:0000256" key="5">
    <source>
        <dbReference type="ARBA" id="ARBA00022617"/>
    </source>
</evidence>
<evidence type="ECO:0000256" key="11">
    <source>
        <dbReference type="ARBA" id="ARBA00023180"/>
    </source>
</evidence>
<dbReference type="PANTHER" id="PTHR31517:SF81">
    <property type="entry name" value="PEROXIDASE"/>
    <property type="match status" value="1"/>
</dbReference>
<dbReference type="Proteomes" id="UP000077202">
    <property type="component" value="Unassembled WGS sequence"/>
</dbReference>
<proteinExistence type="inferred from homology"/>
<organism evidence="20 21">
    <name type="scientific">Marchantia polymorpha subsp. ruderalis</name>
    <dbReference type="NCBI Taxonomy" id="1480154"/>
    <lineage>
        <taxon>Eukaryota</taxon>
        <taxon>Viridiplantae</taxon>
        <taxon>Streptophyta</taxon>
        <taxon>Embryophyta</taxon>
        <taxon>Marchantiophyta</taxon>
        <taxon>Marchantiopsida</taxon>
        <taxon>Marchantiidae</taxon>
        <taxon>Marchantiales</taxon>
        <taxon>Marchantiaceae</taxon>
        <taxon>Marchantia</taxon>
    </lineage>
</organism>
<evidence type="ECO:0000256" key="10">
    <source>
        <dbReference type="ARBA" id="ARBA00023157"/>
    </source>
</evidence>
<feature type="disulfide bond" evidence="16">
    <location>
        <begin position="149"/>
        <end position="254"/>
    </location>
</feature>
<dbReference type="InterPro" id="IPR010255">
    <property type="entry name" value="Haem_peroxidase_sf"/>
</dbReference>
<feature type="binding site" evidence="14">
    <location>
        <position position="212"/>
    </location>
    <ligand>
        <name>Ca(2+)</name>
        <dbReference type="ChEBI" id="CHEBI:29108"/>
        <label>1</label>
    </ligand>
</feature>
<evidence type="ECO:0000256" key="9">
    <source>
        <dbReference type="ARBA" id="ARBA00023004"/>
    </source>
</evidence>
<dbReference type="InterPro" id="IPR033905">
    <property type="entry name" value="Secretory_peroxidase"/>
</dbReference>
<dbReference type="PROSITE" id="PS00436">
    <property type="entry name" value="PEROXIDASE_2"/>
    <property type="match status" value="1"/>
</dbReference>
<keyword evidence="11" id="KW-0325">Glycoprotein</keyword>
<evidence type="ECO:0000256" key="14">
    <source>
        <dbReference type="PIRSR" id="PIRSR600823-3"/>
    </source>
</evidence>
<dbReference type="EMBL" id="LVLJ01003800">
    <property type="protein sequence ID" value="OAE19686.1"/>
    <property type="molecule type" value="Genomic_DNA"/>
</dbReference>
<evidence type="ECO:0000313" key="21">
    <source>
        <dbReference type="Proteomes" id="UP000077202"/>
    </source>
</evidence>
<dbReference type="GO" id="GO:0006979">
    <property type="term" value="P:response to oxidative stress"/>
    <property type="evidence" value="ECO:0007669"/>
    <property type="project" value="InterPro"/>
</dbReference>
<keyword evidence="21" id="KW-1185">Reference proteome</keyword>
<feature type="site" description="Transition state stabilizer" evidence="15">
    <location>
        <position position="176"/>
    </location>
</feature>
<dbReference type="GO" id="GO:0046872">
    <property type="term" value="F:metal ion binding"/>
    <property type="evidence" value="ECO:0007669"/>
    <property type="project" value="UniProtKB-KW"/>
</dbReference>
<dbReference type="InterPro" id="IPR002016">
    <property type="entry name" value="Haem_peroxidase"/>
</dbReference>
<comment type="caution">
    <text evidence="20">The sequence shown here is derived from an EMBL/GenBank/DDBJ whole genome shotgun (WGS) entry which is preliminary data.</text>
</comment>
<dbReference type="InterPro" id="IPR019794">
    <property type="entry name" value="Peroxidases_AS"/>
</dbReference>
<feature type="region of interest" description="Disordered" evidence="17">
    <location>
        <begin position="445"/>
        <end position="464"/>
    </location>
</feature>
<dbReference type="SUPFAM" id="SSF48113">
    <property type="entry name" value="Heme-dependent peroxidases"/>
    <property type="match status" value="1"/>
</dbReference>
<feature type="transmembrane region" description="Helical" evidence="18">
    <location>
        <begin position="80"/>
        <end position="104"/>
    </location>
</feature>
<protein>
    <recommendedName>
        <fullName evidence="3">peroxidase</fullName>
        <ecNumber evidence="3">1.11.1.7</ecNumber>
    </recommendedName>
</protein>
<evidence type="ECO:0000256" key="6">
    <source>
        <dbReference type="ARBA" id="ARBA00022723"/>
    </source>
</evidence>
<keyword evidence="18" id="KW-0812">Transmembrane</keyword>
<feature type="disulfide bond" evidence="16">
    <location>
        <begin position="337"/>
        <end position="364"/>
    </location>
</feature>
<comment type="cofactor">
    <cofactor evidence="14">
        <name>Ca(2+)</name>
        <dbReference type="ChEBI" id="CHEBI:29108"/>
    </cofactor>
    <text evidence="14">Binds 2 calcium ions per subunit.</text>
</comment>
<dbReference type="GO" id="GO:0020037">
    <property type="term" value="F:heme binding"/>
    <property type="evidence" value="ECO:0007669"/>
    <property type="project" value="InterPro"/>
</dbReference>
<evidence type="ECO:0000256" key="4">
    <source>
        <dbReference type="ARBA" id="ARBA00022559"/>
    </source>
</evidence>
<feature type="binding site" evidence="14">
    <location>
        <position position="184"/>
    </location>
    <ligand>
        <name>Ca(2+)</name>
        <dbReference type="ChEBI" id="CHEBI:29108"/>
        <label>1</label>
    </ligand>
</feature>
<comment type="cofactor">
    <cofactor evidence="14">
        <name>heme b</name>
        <dbReference type="ChEBI" id="CHEBI:60344"/>
    </cofactor>
    <text evidence="14">Binds 1 heme b (iron(II)-protoporphyrin IX) group per subunit.</text>
</comment>
<evidence type="ECO:0000256" key="7">
    <source>
        <dbReference type="ARBA" id="ARBA00022837"/>
    </source>
</evidence>
<dbReference type="InterPro" id="IPR019793">
    <property type="entry name" value="Peroxidases_heam-ligand_BS"/>
</dbReference>
<feature type="binding site" evidence="14">
    <location>
        <position position="376"/>
    </location>
    <ligand>
        <name>Ca(2+)</name>
        <dbReference type="ChEBI" id="CHEBI:29108"/>
        <label>2</label>
    </ligand>
</feature>
<feature type="binding site" evidence="14">
    <location>
        <position position="384"/>
    </location>
    <ligand>
        <name>Ca(2+)</name>
        <dbReference type="ChEBI" id="CHEBI:29108"/>
        <label>2</label>
    </ligand>
</feature>
<dbReference type="InterPro" id="IPR000823">
    <property type="entry name" value="Peroxidase_pln"/>
</dbReference>
<evidence type="ECO:0000256" key="18">
    <source>
        <dbReference type="SAM" id="Phobius"/>
    </source>
</evidence>
<evidence type="ECO:0000256" key="1">
    <source>
        <dbReference type="ARBA" id="ARBA00000189"/>
    </source>
</evidence>
<comment type="catalytic activity">
    <reaction evidence="1">
        <text>2 a phenolic donor + H2O2 = 2 a phenolic radical donor + 2 H2O</text>
        <dbReference type="Rhea" id="RHEA:56136"/>
        <dbReference type="ChEBI" id="CHEBI:15377"/>
        <dbReference type="ChEBI" id="CHEBI:16240"/>
        <dbReference type="ChEBI" id="CHEBI:139520"/>
        <dbReference type="ChEBI" id="CHEBI:139521"/>
        <dbReference type="EC" id="1.11.1.7"/>
    </reaction>
</comment>